<feature type="compositionally biased region" description="Polar residues" evidence="1">
    <location>
        <begin position="68"/>
        <end position="83"/>
    </location>
</feature>
<feature type="region of interest" description="Disordered" evidence="1">
    <location>
        <begin position="1"/>
        <end position="33"/>
    </location>
</feature>
<feature type="region of interest" description="Disordered" evidence="1">
    <location>
        <begin position="201"/>
        <end position="232"/>
    </location>
</feature>
<organism evidence="2 3">
    <name type="scientific">Cudoniella acicularis</name>
    <dbReference type="NCBI Taxonomy" id="354080"/>
    <lineage>
        <taxon>Eukaryota</taxon>
        <taxon>Fungi</taxon>
        <taxon>Dikarya</taxon>
        <taxon>Ascomycota</taxon>
        <taxon>Pezizomycotina</taxon>
        <taxon>Leotiomycetes</taxon>
        <taxon>Helotiales</taxon>
        <taxon>Tricladiaceae</taxon>
        <taxon>Cudoniella</taxon>
    </lineage>
</organism>
<name>A0A8H4RX77_9HELO</name>
<feature type="compositionally biased region" description="Polar residues" evidence="1">
    <location>
        <begin position="215"/>
        <end position="224"/>
    </location>
</feature>
<feature type="compositionally biased region" description="Polar residues" evidence="1">
    <location>
        <begin position="166"/>
        <end position="175"/>
    </location>
</feature>
<dbReference type="AlphaFoldDB" id="A0A8H4RX77"/>
<reference evidence="2 3" key="1">
    <citation type="submission" date="2020-03" db="EMBL/GenBank/DDBJ databases">
        <title>Draft Genome Sequence of Cudoniella acicularis.</title>
        <authorList>
            <person name="Buettner E."/>
            <person name="Kellner H."/>
        </authorList>
    </citation>
    <scope>NUCLEOTIDE SEQUENCE [LARGE SCALE GENOMIC DNA]</scope>
    <source>
        <strain evidence="2 3">DSM 108380</strain>
    </source>
</reference>
<feature type="region of interest" description="Disordered" evidence="1">
    <location>
        <begin position="166"/>
        <end position="188"/>
    </location>
</feature>
<dbReference type="Proteomes" id="UP000566819">
    <property type="component" value="Unassembled WGS sequence"/>
</dbReference>
<evidence type="ECO:0000313" key="3">
    <source>
        <dbReference type="Proteomes" id="UP000566819"/>
    </source>
</evidence>
<dbReference type="OrthoDB" id="2328572at2759"/>
<gene>
    <name evidence="2" type="ORF">G7Y89_g966</name>
</gene>
<comment type="caution">
    <text evidence="2">The sequence shown here is derived from an EMBL/GenBank/DDBJ whole genome shotgun (WGS) entry which is preliminary data.</text>
</comment>
<evidence type="ECO:0000256" key="1">
    <source>
        <dbReference type="SAM" id="MobiDB-lite"/>
    </source>
</evidence>
<dbReference type="EMBL" id="JAAMPI010000035">
    <property type="protein sequence ID" value="KAF4637111.1"/>
    <property type="molecule type" value="Genomic_DNA"/>
</dbReference>
<protein>
    <submittedName>
        <fullName evidence="2">Uncharacterized protein</fullName>
    </submittedName>
</protein>
<accession>A0A8H4RX77</accession>
<evidence type="ECO:0000313" key="2">
    <source>
        <dbReference type="EMBL" id="KAF4637111.1"/>
    </source>
</evidence>
<proteinExistence type="predicted"/>
<feature type="compositionally biased region" description="Low complexity" evidence="1">
    <location>
        <begin position="176"/>
        <end position="188"/>
    </location>
</feature>
<feature type="region of interest" description="Disordered" evidence="1">
    <location>
        <begin position="68"/>
        <end position="90"/>
    </location>
</feature>
<sequence>MRKNVALDSGSDTSSTDMNFHENPISKTSEQQCTANSTLDVDILNSPIQMNPSGPPAPPATNNLDFLSSPTSPNSPGVTNSTGFGEYPESPAGIPELPDFMSQQFRDWAFDSMPMPDFSTPMLSPDTAFSPSIFDSKEVQLSNFQPQYEFSMSEQVFKSPQRFKQNSVYSSSPTPESGFSEFEGGEFSDAPMTSIESDSYFDQQPVKPVNERKSSPCSTCSSNGPKAKPSSAGCTCNANIISHISYMPEEPTHHRSYEMDLAQIQEALKLGSEVLNCACSGKDYAVGLSMSLLAARIVSVLEQLCRKAKEEQEEEAIAFSKENDLGNSPQFALGMYKIAKEDERRLKQDMLGLQIKKAELLIVCSKDIVARFAQKHPYQMDAQAVVTEKIFLLLAERVAEMRKEWSGA</sequence>
<keyword evidence="3" id="KW-1185">Reference proteome</keyword>